<dbReference type="PANTHER" id="PTHR38248:SF2">
    <property type="entry name" value="FUNK1 11"/>
    <property type="match status" value="1"/>
</dbReference>
<evidence type="ECO:0000259" key="2">
    <source>
        <dbReference type="Pfam" id="PF17667"/>
    </source>
</evidence>
<reference evidence="4" key="1">
    <citation type="journal article" date="2020" name="Stud. Mycol.">
        <title>101 Dothideomycetes genomes: A test case for predicting lifestyles and emergence of pathogens.</title>
        <authorList>
            <person name="Haridas S."/>
            <person name="Albert R."/>
            <person name="Binder M."/>
            <person name="Bloem J."/>
            <person name="LaButti K."/>
            <person name="Salamov A."/>
            <person name="Andreopoulos B."/>
            <person name="Baker S."/>
            <person name="Barry K."/>
            <person name="Bills G."/>
            <person name="Bluhm B."/>
            <person name="Cannon C."/>
            <person name="Castanera R."/>
            <person name="Culley D."/>
            <person name="Daum C."/>
            <person name="Ezra D."/>
            <person name="Gonzalez J."/>
            <person name="Henrissat B."/>
            <person name="Kuo A."/>
            <person name="Liang C."/>
            <person name="Lipzen A."/>
            <person name="Lutzoni F."/>
            <person name="Magnuson J."/>
            <person name="Mondo S."/>
            <person name="Nolan M."/>
            <person name="Ohm R."/>
            <person name="Pangilinan J."/>
            <person name="Park H.-J."/>
            <person name="Ramirez L."/>
            <person name="Alfaro M."/>
            <person name="Sun H."/>
            <person name="Tritt A."/>
            <person name="Yoshinaga Y."/>
            <person name="Zwiers L.-H."/>
            <person name="Turgeon B."/>
            <person name="Goodwin S."/>
            <person name="Spatafora J."/>
            <person name="Crous P."/>
            <person name="Grigoriev I."/>
        </authorList>
    </citation>
    <scope>NUCLEOTIDE SEQUENCE [LARGE SCALE GENOMIC DNA]</scope>
    <source>
        <strain evidence="4">CBS 304.66</strain>
    </source>
</reference>
<evidence type="ECO:0000313" key="4">
    <source>
        <dbReference type="Proteomes" id="UP000800093"/>
    </source>
</evidence>
<dbReference type="InterPro" id="IPR040976">
    <property type="entry name" value="Pkinase_fungal"/>
</dbReference>
<name>A0A9P4MYT8_9PLEO</name>
<gene>
    <name evidence="3" type="ORF">CC78DRAFT_556335</name>
</gene>
<feature type="region of interest" description="Disordered" evidence="1">
    <location>
        <begin position="134"/>
        <end position="154"/>
    </location>
</feature>
<dbReference type="PANTHER" id="PTHR38248">
    <property type="entry name" value="FUNK1 6"/>
    <property type="match status" value="1"/>
</dbReference>
<sequence>MRLWEFDRLGGIASTRFDVNEDGLQFVSAVLGFLSLNEEQLGFDPTIITAGDKRYIEIERDNRIERLVIDKQYPEREGEGELLREATDKGVVNVARYYHYQTVRVGGQDNDIRINPESLIPPLSTTGHCILRKGRSSSAAGRERSSSCTDAPLPSSKRTCLSLLVKGERVTANRVHRRVIIRDYGKAIYKASSRTSLLAVLIKERVVQQFEKWNYIGTEELAKIKKGEVADERDFLKAVEENFTPYFQLLIPCVNRLRRKVFPNSRRWRDPNPKLYFKIKEIL</sequence>
<protein>
    <recommendedName>
        <fullName evidence="2">Fungal-type protein kinase domain-containing protein</fullName>
    </recommendedName>
</protein>
<proteinExistence type="predicted"/>
<evidence type="ECO:0000256" key="1">
    <source>
        <dbReference type="SAM" id="MobiDB-lite"/>
    </source>
</evidence>
<comment type="caution">
    <text evidence="3">The sequence shown here is derived from an EMBL/GenBank/DDBJ whole genome shotgun (WGS) entry which is preliminary data.</text>
</comment>
<feature type="domain" description="Fungal-type protein kinase" evidence="2">
    <location>
        <begin position="1"/>
        <end position="71"/>
    </location>
</feature>
<accession>A0A9P4MYT8</accession>
<dbReference type="EMBL" id="ML986735">
    <property type="protein sequence ID" value="KAF2258838.1"/>
    <property type="molecule type" value="Genomic_DNA"/>
</dbReference>
<keyword evidence="4" id="KW-1185">Reference proteome</keyword>
<dbReference type="Proteomes" id="UP000800093">
    <property type="component" value="Unassembled WGS sequence"/>
</dbReference>
<evidence type="ECO:0000313" key="3">
    <source>
        <dbReference type="EMBL" id="KAF2258838.1"/>
    </source>
</evidence>
<organism evidence="3 4">
    <name type="scientific">Lojkania enalia</name>
    <dbReference type="NCBI Taxonomy" id="147567"/>
    <lineage>
        <taxon>Eukaryota</taxon>
        <taxon>Fungi</taxon>
        <taxon>Dikarya</taxon>
        <taxon>Ascomycota</taxon>
        <taxon>Pezizomycotina</taxon>
        <taxon>Dothideomycetes</taxon>
        <taxon>Pleosporomycetidae</taxon>
        <taxon>Pleosporales</taxon>
        <taxon>Pleosporales incertae sedis</taxon>
        <taxon>Lojkania</taxon>
    </lineage>
</organism>
<dbReference type="OrthoDB" id="3792586at2759"/>
<feature type="domain" description="Fungal-type protein kinase" evidence="2">
    <location>
        <begin position="73"/>
        <end position="202"/>
    </location>
</feature>
<dbReference type="Pfam" id="PF17667">
    <property type="entry name" value="Pkinase_fungal"/>
    <property type="match status" value="2"/>
</dbReference>
<dbReference type="AlphaFoldDB" id="A0A9P4MYT8"/>